<feature type="non-terminal residue" evidence="2">
    <location>
        <position position="107"/>
    </location>
</feature>
<accession>A0A2M7QDM7</accession>
<dbReference type="Proteomes" id="UP000230108">
    <property type="component" value="Unassembled WGS sequence"/>
</dbReference>
<evidence type="ECO:0000313" key="2">
    <source>
        <dbReference type="EMBL" id="PIY68980.1"/>
    </source>
</evidence>
<sequence>HRQKPMNRFVVDFFCNELFLAVEVDGISHDGKYEYDKERQRRLECSGVKFLRFTDEQVKNNIVEVVEMIDSWIKKHASTHPSIPSSEGIKKALHNSISPLERGRGCV</sequence>
<gene>
    <name evidence="2" type="ORF">COY90_03060</name>
</gene>
<dbReference type="InterPro" id="IPR011335">
    <property type="entry name" value="Restrct_endonuc-II-like"/>
</dbReference>
<evidence type="ECO:0000313" key="3">
    <source>
        <dbReference type="Proteomes" id="UP000230108"/>
    </source>
</evidence>
<evidence type="ECO:0000259" key="1">
    <source>
        <dbReference type="Pfam" id="PF04480"/>
    </source>
</evidence>
<dbReference type="AlphaFoldDB" id="A0A2M7QDM7"/>
<name>A0A2M7QDM7_9BACT</name>
<dbReference type="SUPFAM" id="SSF52980">
    <property type="entry name" value="Restriction endonuclease-like"/>
    <property type="match status" value="1"/>
</dbReference>
<dbReference type="Pfam" id="PF04480">
    <property type="entry name" value="DUF559"/>
    <property type="match status" value="1"/>
</dbReference>
<protein>
    <recommendedName>
        <fullName evidence="1">DUF559 domain-containing protein</fullName>
    </recommendedName>
</protein>
<feature type="non-terminal residue" evidence="2">
    <location>
        <position position="1"/>
    </location>
</feature>
<dbReference type="PANTHER" id="PTHR38590">
    <property type="entry name" value="BLL0828 PROTEIN"/>
    <property type="match status" value="1"/>
</dbReference>
<organism evidence="2 3">
    <name type="scientific">Candidatus Roizmanbacteria bacterium CG_4_10_14_0_8_um_filter_39_9</name>
    <dbReference type="NCBI Taxonomy" id="1974829"/>
    <lineage>
        <taxon>Bacteria</taxon>
        <taxon>Candidatus Roizmaniibacteriota</taxon>
    </lineage>
</organism>
<dbReference type="PANTHER" id="PTHR38590:SF1">
    <property type="entry name" value="BLL0828 PROTEIN"/>
    <property type="match status" value="1"/>
</dbReference>
<dbReference type="InterPro" id="IPR007569">
    <property type="entry name" value="DUF559"/>
</dbReference>
<comment type="caution">
    <text evidence="2">The sequence shown here is derived from an EMBL/GenBank/DDBJ whole genome shotgun (WGS) entry which is preliminary data.</text>
</comment>
<dbReference type="InterPro" id="IPR047216">
    <property type="entry name" value="Endonuclease_DUF559_bact"/>
</dbReference>
<dbReference type="EMBL" id="PFLF01000063">
    <property type="protein sequence ID" value="PIY68980.1"/>
    <property type="molecule type" value="Genomic_DNA"/>
</dbReference>
<reference evidence="3" key="1">
    <citation type="submission" date="2017-09" db="EMBL/GenBank/DDBJ databases">
        <title>Depth-based differentiation of microbial function through sediment-hosted aquifers and enrichment of novel symbionts in the deep terrestrial subsurface.</title>
        <authorList>
            <person name="Probst A.J."/>
            <person name="Ladd B."/>
            <person name="Jarett J.K."/>
            <person name="Geller-Mcgrath D.E."/>
            <person name="Sieber C.M.K."/>
            <person name="Emerson J.B."/>
            <person name="Anantharaman K."/>
            <person name="Thomas B.C."/>
            <person name="Malmstrom R."/>
            <person name="Stieglmeier M."/>
            <person name="Klingl A."/>
            <person name="Woyke T."/>
            <person name="Ryan C.M."/>
            <person name="Banfield J.F."/>
        </authorList>
    </citation>
    <scope>NUCLEOTIDE SEQUENCE [LARGE SCALE GENOMIC DNA]</scope>
</reference>
<proteinExistence type="predicted"/>
<feature type="domain" description="DUF559" evidence="1">
    <location>
        <begin position="2"/>
        <end position="71"/>
    </location>
</feature>
<dbReference type="Gene3D" id="3.40.960.10">
    <property type="entry name" value="VSR Endonuclease"/>
    <property type="match status" value="1"/>
</dbReference>